<dbReference type="PROSITE" id="PS00061">
    <property type="entry name" value="ADH_SHORT"/>
    <property type="match status" value="1"/>
</dbReference>
<dbReference type="RefSeq" id="WP_376870302.1">
    <property type="nucleotide sequence ID" value="NZ_JBHUHP010000001.1"/>
</dbReference>
<protein>
    <submittedName>
        <fullName evidence="4">SDR family oxidoreductase</fullName>
    </submittedName>
</protein>
<organism evidence="4 5">
    <name type="scientific">Blastococcus deserti</name>
    <dbReference type="NCBI Taxonomy" id="2259033"/>
    <lineage>
        <taxon>Bacteria</taxon>
        <taxon>Bacillati</taxon>
        <taxon>Actinomycetota</taxon>
        <taxon>Actinomycetes</taxon>
        <taxon>Geodermatophilales</taxon>
        <taxon>Geodermatophilaceae</taxon>
        <taxon>Blastococcus</taxon>
    </lineage>
</organism>
<dbReference type="CDD" id="cd05355">
    <property type="entry name" value="SDR_c1"/>
    <property type="match status" value="1"/>
</dbReference>
<dbReference type="PANTHER" id="PTHR48107">
    <property type="entry name" value="NADPH-DEPENDENT ALDEHYDE REDUCTASE-LIKE PROTEIN, CHLOROPLASTIC-RELATED"/>
    <property type="match status" value="1"/>
</dbReference>
<dbReference type="EMBL" id="JBHUHP010000001">
    <property type="protein sequence ID" value="MFD2089985.1"/>
    <property type="molecule type" value="Genomic_DNA"/>
</dbReference>
<evidence type="ECO:0000256" key="3">
    <source>
        <dbReference type="SAM" id="MobiDB-lite"/>
    </source>
</evidence>
<dbReference type="PANTHER" id="PTHR48107:SF16">
    <property type="entry name" value="NADPH-DEPENDENT ALDEHYDE REDUCTASE 1, CHLOROPLASTIC"/>
    <property type="match status" value="1"/>
</dbReference>
<keyword evidence="2" id="KW-0560">Oxidoreductase</keyword>
<comment type="similarity">
    <text evidence="1">Belongs to the short-chain dehydrogenases/reductases (SDR) family.</text>
</comment>
<proteinExistence type="inferred from homology"/>
<evidence type="ECO:0000256" key="1">
    <source>
        <dbReference type="ARBA" id="ARBA00006484"/>
    </source>
</evidence>
<keyword evidence="5" id="KW-1185">Reference proteome</keyword>
<feature type="compositionally biased region" description="Polar residues" evidence="3">
    <location>
        <begin position="1"/>
        <end position="15"/>
    </location>
</feature>
<dbReference type="SUPFAM" id="SSF51735">
    <property type="entry name" value="NAD(P)-binding Rossmann-fold domains"/>
    <property type="match status" value="1"/>
</dbReference>
<accession>A0ABW4X3N9</accession>
<comment type="caution">
    <text evidence="4">The sequence shown here is derived from an EMBL/GenBank/DDBJ whole genome shotgun (WGS) entry which is preliminary data.</text>
</comment>
<gene>
    <name evidence="4" type="ORF">ACFSHS_00200</name>
</gene>
<evidence type="ECO:0000313" key="4">
    <source>
        <dbReference type="EMBL" id="MFD2089985.1"/>
    </source>
</evidence>
<dbReference type="InterPro" id="IPR020904">
    <property type="entry name" value="Sc_DH/Rdtase_CS"/>
</dbReference>
<sequence>MSQDQYSEQDPTTQHAEPDALPEQEIEHPGLESDMDLQPDYGESTYRGSGRLEGKRALITGGDSGIGRAVALAYAREGADVLISYLPEEEDDAHVTAQVVRDAGRRAVTAPGDIRDEAFCRNLVERTVSELGGLDVLVSNAAYQMSIEGIEDLSTEQLLRTYYTNVFATFWLCKAAVRHMQPGSSIIITTSIQAYQPSPSLLDYASTKGALVNLTKGLSQDLAPKGIRVNTVAPGPIWTPLIPATMPAEQVGSFGAETPIGRAGQPAELAPAYVFLASQESSYITGERIGVTGGMPMP</sequence>
<feature type="region of interest" description="Disordered" evidence="3">
    <location>
        <begin position="1"/>
        <end position="49"/>
    </location>
</feature>
<dbReference type="InterPro" id="IPR002347">
    <property type="entry name" value="SDR_fam"/>
</dbReference>
<evidence type="ECO:0000256" key="2">
    <source>
        <dbReference type="ARBA" id="ARBA00023002"/>
    </source>
</evidence>
<evidence type="ECO:0000313" key="5">
    <source>
        <dbReference type="Proteomes" id="UP001597402"/>
    </source>
</evidence>
<dbReference type="PRINTS" id="PR00081">
    <property type="entry name" value="GDHRDH"/>
</dbReference>
<dbReference type="Proteomes" id="UP001597402">
    <property type="component" value="Unassembled WGS sequence"/>
</dbReference>
<reference evidence="5" key="1">
    <citation type="journal article" date="2019" name="Int. J. Syst. Evol. Microbiol.">
        <title>The Global Catalogue of Microorganisms (GCM) 10K type strain sequencing project: providing services to taxonomists for standard genome sequencing and annotation.</title>
        <authorList>
            <consortium name="The Broad Institute Genomics Platform"/>
            <consortium name="The Broad Institute Genome Sequencing Center for Infectious Disease"/>
            <person name="Wu L."/>
            <person name="Ma J."/>
        </authorList>
    </citation>
    <scope>NUCLEOTIDE SEQUENCE [LARGE SCALE GENOMIC DNA]</scope>
    <source>
        <strain evidence="5">JCM 3338</strain>
    </source>
</reference>
<dbReference type="Gene3D" id="3.40.50.720">
    <property type="entry name" value="NAD(P)-binding Rossmann-like Domain"/>
    <property type="match status" value="1"/>
</dbReference>
<name>A0ABW4X3N9_9ACTN</name>
<dbReference type="Pfam" id="PF13561">
    <property type="entry name" value="adh_short_C2"/>
    <property type="match status" value="1"/>
</dbReference>
<dbReference type="PRINTS" id="PR00080">
    <property type="entry name" value="SDRFAMILY"/>
</dbReference>
<dbReference type="InterPro" id="IPR036291">
    <property type="entry name" value="NAD(P)-bd_dom_sf"/>
</dbReference>